<dbReference type="InterPro" id="IPR003593">
    <property type="entry name" value="AAA+_ATPase"/>
</dbReference>
<dbReference type="Gene3D" id="3.40.50.300">
    <property type="entry name" value="P-loop containing nucleotide triphosphate hydrolases"/>
    <property type="match status" value="1"/>
</dbReference>
<dbReference type="Gene3D" id="1.20.1560.10">
    <property type="entry name" value="ABC transporter type 1, transmembrane domain"/>
    <property type="match status" value="1"/>
</dbReference>
<evidence type="ECO:0000256" key="9">
    <source>
        <dbReference type="SAM" id="MobiDB-lite"/>
    </source>
</evidence>
<organism evidence="12 13">
    <name type="scientific">Luteibacter anthropi</name>
    <dbReference type="NCBI Taxonomy" id="564369"/>
    <lineage>
        <taxon>Bacteria</taxon>
        <taxon>Pseudomonadati</taxon>
        <taxon>Pseudomonadota</taxon>
        <taxon>Gammaproteobacteria</taxon>
        <taxon>Lysobacterales</taxon>
        <taxon>Rhodanobacteraceae</taxon>
        <taxon>Luteibacter</taxon>
    </lineage>
</organism>
<evidence type="ECO:0000313" key="13">
    <source>
        <dbReference type="Proteomes" id="UP000490980"/>
    </source>
</evidence>
<evidence type="ECO:0000256" key="2">
    <source>
        <dbReference type="ARBA" id="ARBA00022448"/>
    </source>
</evidence>
<dbReference type="RefSeq" id="WP_166947478.1">
    <property type="nucleotide sequence ID" value="NZ_JAARLZ010000004.1"/>
</dbReference>
<evidence type="ECO:0000256" key="7">
    <source>
        <dbReference type="ARBA" id="ARBA00022989"/>
    </source>
</evidence>
<dbReference type="SMART" id="SM00382">
    <property type="entry name" value="AAA"/>
    <property type="match status" value="1"/>
</dbReference>
<dbReference type="InterPro" id="IPR027417">
    <property type="entry name" value="P-loop_NTPase"/>
</dbReference>
<gene>
    <name evidence="12" type="ORF">HBF25_08710</name>
</gene>
<keyword evidence="13" id="KW-1185">Reference proteome</keyword>
<evidence type="ECO:0000256" key="4">
    <source>
        <dbReference type="ARBA" id="ARBA00022692"/>
    </source>
</evidence>
<feature type="transmembrane region" description="Helical" evidence="10">
    <location>
        <begin position="71"/>
        <end position="94"/>
    </location>
</feature>
<evidence type="ECO:0000259" key="11">
    <source>
        <dbReference type="PROSITE" id="PS50893"/>
    </source>
</evidence>
<evidence type="ECO:0000256" key="3">
    <source>
        <dbReference type="ARBA" id="ARBA00022475"/>
    </source>
</evidence>
<dbReference type="PANTHER" id="PTHR43394">
    <property type="entry name" value="ATP-DEPENDENT PERMEASE MDL1, MITOCHONDRIAL"/>
    <property type="match status" value="1"/>
</dbReference>
<keyword evidence="5" id="KW-0547">Nucleotide-binding</keyword>
<dbReference type="InterPro" id="IPR036640">
    <property type="entry name" value="ABC1_TM_sf"/>
</dbReference>
<dbReference type="GO" id="GO:0005524">
    <property type="term" value="F:ATP binding"/>
    <property type="evidence" value="ECO:0007669"/>
    <property type="project" value="UniProtKB-KW"/>
</dbReference>
<feature type="transmembrane region" description="Helical" evidence="10">
    <location>
        <begin position="114"/>
        <end position="134"/>
    </location>
</feature>
<keyword evidence="4 10" id="KW-0812">Transmembrane</keyword>
<reference evidence="12 13" key="1">
    <citation type="submission" date="2020-03" db="EMBL/GenBank/DDBJ databases">
        <authorList>
            <person name="Lai Q."/>
        </authorList>
    </citation>
    <scope>NUCLEOTIDE SEQUENCE [LARGE SCALE GENOMIC DNA]</scope>
    <source>
        <strain evidence="12 13">CCUG 25036</strain>
    </source>
</reference>
<dbReference type="SUPFAM" id="SSF90123">
    <property type="entry name" value="ABC transporter transmembrane region"/>
    <property type="match status" value="1"/>
</dbReference>
<dbReference type="EMBL" id="JAARLZ010000004">
    <property type="protein sequence ID" value="NII06463.1"/>
    <property type="molecule type" value="Genomic_DNA"/>
</dbReference>
<evidence type="ECO:0000256" key="8">
    <source>
        <dbReference type="ARBA" id="ARBA00023136"/>
    </source>
</evidence>
<evidence type="ECO:0000256" key="10">
    <source>
        <dbReference type="SAM" id="Phobius"/>
    </source>
</evidence>
<keyword evidence="6 12" id="KW-0067">ATP-binding</keyword>
<dbReference type="InterPro" id="IPR017871">
    <property type="entry name" value="ABC_transporter-like_CS"/>
</dbReference>
<dbReference type="Pfam" id="PF00005">
    <property type="entry name" value="ABC_tran"/>
    <property type="match status" value="1"/>
</dbReference>
<proteinExistence type="predicted"/>
<keyword evidence="3" id="KW-1003">Cell membrane</keyword>
<dbReference type="GO" id="GO:0015421">
    <property type="term" value="F:ABC-type oligopeptide transporter activity"/>
    <property type="evidence" value="ECO:0007669"/>
    <property type="project" value="TreeGrafter"/>
</dbReference>
<accession>A0A7X5U9P1</accession>
<name>A0A7X5U9P1_9GAMM</name>
<dbReference type="SUPFAM" id="SSF52540">
    <property type="entry name" value="P-loop containing nucleoside triphosphate hydrolases"/>
    <property type="match status" value="1"/>
</dbReference>
<feature type="domain" description="ABC transporter" evidence="11">
    <location>
        <begin position="401"/>
        <end position="642"/>
    </location>
</feature>
<keyword evidence="2" id="KW-0813">Transport</keyword>
<dbReference type="Proteomes" id="UP000490980">
    <property type="component" value="Unassembled WGS sequence"/>
</dbReference>
<comment type="caution">
    <text evidence="12">The sequence shown here is derived from an EMBL/GenBank/DDBJ whole genome shotgun (WGS) entry which is preliminary data.</text>
</comment>
<comment type="subcellular location">
    <subcellularLocation>
        <location evidence="1">Cell membrane</location>
        <topology evidence="1">Multi-pass membrane protein</topology>
    </subcellularLocation>
</comment>
<evidence type="ECO:0000313" key="12">
    <source>
        <dbReference type="EMBL" id="NII06463.1"/>
    </source>
</evidence>
<protein>
    <submittedName>
        <fullName evidence="12">ABC transporter ATP-binding protein</fullName>
    </submittedName>
</protein>
<dbReference type="FunFam" id="3.40.50.300:FF:000221">
    <property type="entry name" value="Multidrug ABC transporter ATP-binding protein"/>
    <property type="match status" value="1"/>
</dbReference>
<dbReference type="AlphaFoldDB" id="A0A7X5U9P1"/>
<keyword evidence="8 10" id="KW-0472">Membrane</keyword>
<dbReference type="GO" id="GO:0016887">
    <property type="term" value="F:ATP hydrolysis activity"/>
    <property type="evidence" value="ECO:0007669"/>
    <property type="project" value="InterPro"/>
</dbReference>
<dbReference type="PANTHER" id="PTHR43394:SF1">
    <property type="entry name" value="ATP-BINDING CASSETTE SUB-FAMILY B MEMBER 10, MITOCHONDRIAL"/>
    <property type="match status" value="1"/>
</dbReference>
<feature type="transmembrane region" description="Helical" evidence="10">
    <location>
        <begin position="319"/>
        <end position="345"/>
    </location>
</feature>
<dbReference type="InterPro" id="IPR003439">
    <property type="entry name" value="ABC_transporter-like_ATP-bd"/>
</dbReference>
<evidence type="ECO:0000256" key="1">
    <source>
        <dbReference type="ARBA" id="ARBA00004651"/>
    </source>
</evidence>
<dbReference type="PROSITE" id="PS00211">
    <property type="entry name" value="ABC_TRANSPORTER_1"/>
    <property type="match status" value="1"/>
</dbReference>
<feature type="compositionally biased region" description="Basic residues" evidence="9">
    <location>
        <begin position="1"/>
        <end position="23"/>
    </location>
</feature>
<dbReference type="GO" id="GO:0005886">
    <property type="term" value="C:plasma membrane"/>
    <property type="evidence" value="ECO:0007669"/>
    <property type="project" value="UniProtKB-SubCell"/>
</dbReference>
<sequence length="647" mass="70234">MAAPARRRRARIANHPHHGRRRVSTSADDTRLHAPYWRIEGAAPGSRHGATATLQRLSMAVRPVLAILRKAAPWTAAVVLASQLGSGIATAGSLVMAADVLRKLIEGQFALDHMVALLPTIVLLAAVQALRVGLDAVTARARARLSPRVHRLAEEQLLAAGLDVQLAAFDDPDFYDQLHRAKERGILHLETATASVVDLLSSLVTVGGATVALAVLHPVLPLLMLLALWPEAWATLRAASLQYAAMATTISLTRQARLIGDLAMERDAAAELRVTQARDHVVHEFAQATTALEDHLVRQGLAEARAATWGHVFSGLGQWTAYIALAAMLHLGWIGIAVAGTAVMAMRGAAMSVQRLVVVARELFEKGLYISDYQTFLDTAVRRRNRSAQAQGEAPATPGDIVVEQVSFRYAGASSDALSNVDLHISRGQSIALVGENGSGKTTLAKLIAGLYEPDTGCVRWDGLDLRGLSETSIADRVAMVLQAPLRWPRSARENVRLGRHTREDTHDEGLLAAAREAGADDVVARLEKGWDTLLSRQFHGGQELSGGQWQRMAIARGLYRDARLVIWDEPTSSLDAKAEFAVYESLRRMARDRTVVLITHRLASIRHADRICFLERGRIVEEGTHDALMALGGRYAGMYTLQASLL</sequence>
<dbReference type="PROSITE" id="PS50893">
    <property type="entry name" value="ABC_TRANSPORTER_2"/>
    <property type="match status" value="1"/>
</dbReference>
<evidence type="ECO:0000256" key="6">
    <source>
        <dbReference type="ARBA" id="ARBA00022840"/>
    </source>
</evidence>
<dbReference type="InterPro" id="IPR039421">
    <property type="entry name" value="Type_1_exporter"/>
</dbReference>
<keyword evidence="7 10" id="KW-1133">Transmembrane helix</keyword>
<evidence type="ECO:0000256" key="5">
    <source>
        <dbReference type="ARBA" id="ARBA00022741"/>
    </source>
</evidence>
<feature type="region of interest" description="Disordered" evidence="9">
    <location>
        <begin position="1"/>
        <end position="27"/>
    </location>
</feature>